<proteinExistence type="predicted"/>
<dbReference type="HOGENOM" id="CLU_3294337_0_0_10"/>
<evidence type="ECO:0000313" key="2">
    <source>
        <dbReference type="Proteomes" id="UP000002772"/>
    </source>
</evidence>
<organism evidence="1 2">
    <name type="scientific">Hallella multisaccharivorax DSM 17128</name>
    <dbReference type="NCBI Taxonomy" id="688246"/>
    <lineage>
        <taxon>Bacteria</taxon>
        <taxon>Pseudomonadati</taxon>
        <taxon>Bacteroidota</taxon>
        <taxon>Bacteroidia</taxon>
        <taxon>Bacteroidales</taxon>
        <taxon>Prevotellaceae</taxon>
        <taxon>Hallella</taxon>
    </lineage>
</organism>
<keyword evidence="2" id="KW-1185">Reference proteome</keyword>
<dbReference type="EMBL" id="GL945017">
    <property type="protein sequence ID" value="EGN57535.1"/>
    <property type="molecule type" value="Genomic_DNA"/>
</dbReference>
<dbReference type="Proteomes" id="UP000002772">
    <property type="component" value="Unassembled WGS sequence"/>
</dbReference>
<name>F8N7Y9_9BACT</name>
<protein>
    <submittedName>
        <fullName evidence="1">Uncharacterized protein</fullName>
    </submittedName>
</protein>
<sequence length="40" mass="4497">MEEYGQLYNKLIEKGKMARNTLTLSVAVSKTSCDHAVVMH</sequence>
<accession>F8N7Y9</accession>
<dbReference type="STRING" id="688246.Premu_2145"/>
<gene>
    <name evidence="1" type="ORF">Premu_2145</name>
</gene>
<reference evidence="2" key="1">
    <citation type="journal article" date="2011" name="Stand. Genomic Sci.">
        <title>Non-contiguous finished genome sequence of the opportunistic oral pathogen Prevotella multisaccharivorax type strain (PPPA20).</title>
        <authorList>
            <person name="Pati A."/>
            <person name="Gronow S."/>
            <person name="Lu M."/>
            <person name="Lapidus A."/>
            <person name="Nolan M."/>
            <person name="Lucas S."/>
            <person name="Hammon N."/>
            <person name="Deshpande S."/>
            <person name="Cheng J.F."/>
            <person name="Tapia R."/>
            <person name="Han C."/>
            <person name="Goodwin L."/>
            <person name="Pitluck S."/>
            <person name="Liolios K."/>
            <person name="Pagani I."/>
            <person name="Mavromatis K."/>
            <person name="Mikhailova N."/>
            <person name="Huntemann M."/>
            <person name="Chen A."/>
            <person name="Palaniappan K."/>
            <person name="Land M."/>
            <person name="Hauser L."/>
            <person name="Detter J.C."/>
            <person name="Brambilla E.M."/>
            <person name="Rohde M."/>
            <person name="Goker M."/>
            <person name="Woyke T."/>
            <person name="Bristow J."/>
            <person name="Eisen J.A."/>
            <person name="Markowitz V."/>
            <person name="Hugenholtz P."/>
            <person name="Kyrpides N.C."/>
            <person name="Klenk H.P."/>
            <person name="Ivanova N."/>
        </authorList>
    </citation>
    <scope>NUCLEOTIDE SEQUENCE [LARGE SCALE GENOMIC DNA]</scope>
    <source>
        <strain evidence="2">DSM 17128</strain>
    </source>
</reference>
<evidence type="ECO:0000313" key="1">
    <source>
        <dbReference type="EMBL" id="EGN57535.1"/>
    </source>
</evidence>
<dbReference type="AlphaFoldDB" id="F8N7Y9"/>